<dbReference type="GO" id="GO:0016810">
    <property type="term" value="F:hydrolase activity, acting on carbon-nitrogen (but not peptide) bonds"/>
    <property type="evidence" value="ECO:0007669"/>
    <property type="project" value="InterPro"/>
</dbReference>
<dbReference type="InterPro" id="IPR032466">
    <property type="entry name" value="Metal_Hydrolase"/>
</dbReference>
<gene>
    <name evidence="3" type="ORF">SY89_01045</name>
</gene>
<evidence type="ECO:0000259" key="2">
    <source>
        <dbReference type="Pfam" id="PF01979"/>
    </source>
</evidence>
<dbReference type="AlphaFoldDB" id="A0A0P7GA96"/>
<dbReference type="Gene3D" id="2.30.40.10">
    <property type="entry name" value="Urease, subunit C, domain 1"/>
    <property type="match status" value="1"/>
</dbReference>
<evidence type="ECO:0000313" key="3">
    <source>
        <dbReference type="EMBL" id="KPN30318.1"/>
    </source>
</evidence>
<dbReference type="SUPFAM" id="SSF51338">
    <property type="entry name" value="Composite domain of metallo-dependent hydrolases"/>
    <property type="match status" value="1"/>
</dbReference>
<dbReference type="PANTHER" id="PTHR43794:SF11">
    <property type="entry name" value="AMIDOHYDROLASE-RELATED DOMAIN-CONTAINING PROTEIN"/>
    <property type="match status" value="1"/>
</dbReference>
<dbReference type="Pfam" id="PF01979">
    <property type="entry name" value="Amidohydro_1"/>
    <property type="match status" value="1"/>
</dbReference>
<dbReference type="RefSeq" id="WP_054583338.1">
    <property type="nucleotide sequence ID" value="NZ_LGUC01000001.1"/>
</dbReference>
<dbReference type="EMBL" id="LGUC01000001">
    <property type="protein sequence ID" value="KPN30318.1"/>
    <property type="molecule type" value="Genomic_DNA"/>
</dbReference>
<dbReference type="Proteomes" id="UP000050535">
    <property type="component" value="Unassembled WGS sequence"/>
</dbReference>
<organism evidence="3 4">
    <name type="scientific">Halolamina pelagica</name>
    <dbReference type="NCBI Taxonomy" id="699431"/>
    <lineage>
        <taxon>Archaea</taxon>
        <taxon>Methanobacteriati</taxon>
        <taxon>Methanobacteriota</taxon>
        <taxon>Stenosarchaea group</taxon>
        <taxon>Halobacteria</taxon>
        <taxon>Halobacteriales</taxon>
        <taxon>Haloferacaceae</taxon>
    </lineage>
</organism>
<protein>
    <submittedName>
        <fullName evidence="3">N-ethylammeline chlorohydrolase</fullName>
    </submittedName>
</protein>
<keyword evidence="4" id="KW-1185">Reference proteome</keyword>
<proteinExistence type="predicted"/>
<keyword evidence="1 3" id="KW-0378">Hydrolase</keyword>
<name>A0A0P7GA96_9EURY</name>
<dbReference type="STRING" id="699431.SY89_01045"/>
<dbReference type="InterPro" id="IPR050287">
    <property type="entry name" value="MTA/SAH_deaminase"/>
</dbReference>
<dbReference type="Gene3D" id="3.20.20.140">
    <property type="entry name" value="Metal-dependent hydrolases"/>
    <property type="match status" value="1"/>
</dbReference>
<reference evidence="4" key="1">
    <citation type="submission" date="2013-11" db="EMBL/GenBank/DDBJ databases">
        <authorList>
            <person name="Hoang H.T."/>
            <person name="Killian M.L."/>
            <person name="Madson D.M."/>
            <person name="Arruda P.H.E."/>
            <person name="Sun D."/>
            <person name="Schwartz K.J."/>
            <person name="Yoon K."/>
        </authorList>
    </citation>
    <scope>NUCLEOTIDE SEQUENCE [LARGE SCALE GENOMIC DNA]</scope>
    <source>
        <strain evidence="4">CDK2</strain>
    </source>
</reference>
<dbReference type="InterPro" id="IPR011059">
    <property type="entry name" value="Metal-dep_hydrolase_composite"/>
</dbReference>
<evidence type="ECO:0000313" key="4">
    <source>
        <dbReference type="Proteomes" id="UP000050535"/>
    </source>
</evidence>
<feature type="domain" description="Amidohydrolase-related" evidence="2">
    <location>
        <begin position="58"/>
        <end position="425"/>
    </location>
</feature>
<dbReference type="PANTHER" id="PTHR43794">
    <property type="entry name" value="AMINOHYDROLASE SSNA-RELATED"/>
    <property type="match status" value="1"/>
</dbReference>
<comment type="caution">
    <text evidence="3">The sequence shown here is derived from an EMBL/GenBank/DDBJ whole genome shotgun (WGS) entry which is preliminary data.</text>
</comment>
<sequence length="476" mass="49877">MDTLVTGGTLLTMRGDRLGIVDSGALAVTDGRISYVGPAAEGPEPNDAAEVVDASDAVVMPGLVNAHAHMAHTLLRGGAQDVPEIEWMNRALGPLSAHADEADRAAGTRLGVLEAIRGGATTIAEYASEVGTLVEQVYQPLGVDVVAVETINEVPDERDDLGPRELYPFDREQGDRALARADRLFEQFGDDPLVTPAYGPQALDMVSAELLQTVQAHAHERDAKLHLHTAQGEREAIQIEERYGAAESTVSVLDDLGIVDDALVAVHCHGASPDERRRLAEGGAAMLGCPSSIAAIDGIVPPVAAFREYGAAVGIGTDQAPGPGHHSMFREARTAATLSKVEHTDPTALTAAEALRLGTVGGAEALGIADEVGTLEAGSRADFLVVGTDRLSTAPAVESPLHTAVPNLVYSTTGREVRDVFVAGEPLVRDRAFVDADPEAAVTAATERARALYERASEDWRAAGSELVGAVDNGWL</sequence>
<accession>A0A0P7GA96</accession>
<dbReference type="SUPFAM" id="SSF51556">
    <property type="entry name" value="Metallo-dependent hydrolases"/>
    <property type="match status" value="1"/>
</dbReference>
<evidence type="ECO:0000256" key="1">
    <source>
        <dbReference type="ARBA" id="ARBA00022801"/>
    </source>
</evidence>
<dbReference type="OrthoDB" id="8791at2157"/>
<dbReference type="InterPro" id="IPR006680">
    <property type="entry name" value="Amidohydro-rel"/>
</dbReference>